<comment type="caution">
    <text evidence="2">The sequence shown here is derived from an EMBL/GenBank/DDBJ whole genome shotgun (WGS) entry which is preliminary data.</text>
</comment>
<evidence type="ECO:0000256" key="1">
    <source>
        <dbReference type="ARBA" id="ARBA00022441"/>
    </source>
</evidence>
<gene>
    <name evidence="2" type="ORF">EVAR_35718_1</name>
</gene>
<dbReference type="InterPro" id="IPR052392">
    <property type="entry name" value="Kelch-BTB_domain-containing"/>
</dbReference>
<protein>
    <submittedName>
        <fullName evidence="2">Uncharacterized protein</fullName>
    </submittedName>
</protein>
<dbReference type="PANTHER" id="PTHR46375:SF3">
    <property type="entry name" value="KELCH REPEAT AND BTB DOMAIN-CONTAINING PROTEIN 13"/>
    <property type="match status" value="1"/>
</dbReference>
<dbReference type="SUPFAM" id="SSF117281">
    <property type="entry name" value="Kelch motif"/>
    <property type="match status" value="1"/>
</dbReference>
<evidence type="ECO:0000313" key="2">
    <source>
        <dbReference type="EMBL" id="GBP37284.1"/>
    </source>
</evidence>
<dbReference type="Gene3D" id="2.120.10.80">
    <property type="entry name" value="Kelch-type beta propeller"/>
    <property type="match status" value="1"/>
</dbReference>
<dbReference type="PANTHER" id="PTHR46375">
    <property type="entry name" value="KELCH REPEAT AND BTB DOMAIN-CONTAINING PROTEIN 13-RELATED"/>
    <property type="match status" value="1"/>
</dbReference>
<dbReference type="Pfam" id="PF01344">
    <property type="entry name" value="Kelch_1"/>
    <property type="match status" value="1"/>
</dbReference>
<evidence type="ECO:0000313" key="3">
    <source>
        <dbReference type="Proteomes" id="UP000299102"/>
    </source>
</evidence>
<sequence length="199" mass="22587">MRQRLRPVPTPTDKGVEAHERTVLQNDLYLHFHHSFAQQTQAAYYSSGNNGLYGCRGVNLLRERVLVRIVVEFGGAVYIVGGRTRDDAGANDVLRYAPARAEWRRLRPLLLLPRDDGCLNNTAAAVHGQNLYVVGGWNKEMQSTSAVRCYNLETAKTERWFLRLLHEEPTLMDELKTTASLLTTKCDLCVLRSQVFLEI</sequence>
<dbReference type="AlphaFoldDB" id="A0A4C1VH49"/>
<dbReference type="EMBL" id="BGZK01000331">
    <property type="protein sequence ID" value="GBP37284.1"/>
    <property type="molecule type" value="Genomic_DNA"/>
</dbReference>
<organism evidence="2 3">
    <name type="scientific">Eumeta variegata</name>
    <name type="common">Bagworm moth</name>
    <name type="synonym">Eumeta japonica</name>
    <dbReference type="NCBI Taxonomy" id="151549"/>
    <lineage>
        <taxon>Eukaryota</taxon>
        <taxon>Metazoa</taxon>
        <taxon>Ecdysozoa</taxon>
        <taxon>Arthropoda</taxon>
        <taxon>Hexapoda</taxon>
        <taxon>Insecta</taxon>
        <taxon>Pterygota</taxon>
        <taxon>Neoptera</taxon>
        <taxon>Endopterygota</taxon>
        <taxon>Lepidoptera</taxon>
        <taxon>Glossata</taxon>
        <taxon>Ditrysia</taxon>
        <taxon>Tineoidea</taxon>
        <taxon>Psychidae</taxon>
        <taxon>Oiketicinae</taxon>
        <taxon>Eumeta</taxon>
    </lineage>
</organism>
<reference evidence="2 3" key="1">
    <citation type="journal article" date="2019" name="Commun. Biol.">
        <title>The bagworm genome reveals a unique fibroin gene that provides high tensile strength.</title>
        <authorList>
            <person name="Kono N."/>
            <person name="Nakamura H."/>
            <person name="Ohtoshi R."/>
            <person name="Tomita M."/>
            <person name="Numata K."/>
            <person name="Arakawa K."/>
        </authorList>
    </citation>
    <scope>NUCLEOTIDE SEQUENCE [LARGE SCALE GENOMIC DNA]</scope>
</reference>
<name>A0A4C1VH49_EUMVA</name>
<keyword evidence="1" id="KW-0880">Kelch repeat</keyword>
<dbReference type="OrthoDB" id="45365at2759"/>
<accession>A0A4C1VH49</accession>
<dbReference type="InterPro" id="IPR015915">
    <property type="entry name" value="Kelch-typ_b-propeller"/>
</dbReference>
<proteinExistence type="predicted"/>
<dbReference type="Proteomes" id="UP000299102">
    <property type="component" value="Unassembled WGS sequence"/>
</dbReference>
<dbReference type="InterPro" id="IPR006652">
    <property type="entry name" value="Kelch_1"/>
</dbReference>
<keyword evidence="3" id="KW-1185">Reference proteome</keyword>